<dbReference type="Proteomes" id="UP000783686">
    <property type="component" value="Unassembled WGS sequence"/>
</dbReference>
<feature type="coiled-coil region" evidence="1">
    <location>
        <begin position="72"/>
        <end position="132"/>
    </location>
</feature>
<dbReference type="Proteomes" id="UP000614601">
    <property type="component" value="Unassembled WGS sequence"/>
</dbReference>
<proteinExistence type="predicted"/>
<protein>
    <submittedName>
        <fullName evidence="2">Uncharacterized protein</fullName>
    </submittedName>
</protein>
<sequence length="154" mass="17970">MVMIAGRQLDEVSICGRVLRMKWFKCLCHQKRTDNTYESLSTAFTNVTLKSNVRDESAVEEGKCKKKHESHVVDWNQEMLNQRIKKERYEKQCLRERLQDAATLNRNLVVYAKALEEENKQIARRVTAVRKTQMQLMQQLKAGVLSGEVRQVSI</sequence>
<dbReference type="OrthoDB" id="10573096at2759"/>
<organism evidence="2 3">
    <name type="scientific">Bursaphelenchus okinawaensis</name>
    <dbReference type="NCBI Taxonomy" id="465554"/>
    <lineage>
        <taxon>Eukaryota</taxon>
        <taxon>Metazoa</taxon>
        <taxon>Ecdysozoa</taxon>
        <taxon>Nematoda</taxon>
        <taxon>Chromadorea</taxon>
        <taxon>Rhabditida</taxon>
        <taxon>Tylenchina</taxon>
        <taxon>Tylenchomorpha</taxon>
        <taxon>Aphelenchoidea</taxon>
        <taxon>Aphelenchoididae</taxon>
        <taxon>Bursaphelenchus</taxon>
    </lineage>
</organism>
<evidence type="ECO:0000256" key="1">
    <source>
        <dbReference type="SAM" id="Coils"/>
    </source>
</evidence>
<comment type="caution">
    <text evidence="2">The sequence shown here is derived from an EMBL/GenBank/DDBJ whole genome shotgun (WGS) entry which is preliminary data.</text>
</comment>
<reference evidence="2" key="1">
    <citation type="submission" date="2020-09" db="EMBL/GenBank/DDBJ databases">
        <authorList>
            <person name="Kikuchi T."/>
        </authorList>
    </citation>
    <scope>NUCLEOTIDE SEQUENCE</scope>
    <source>
        <strain evidence="2">SH1</strain>
    </source>
</reference>
<dbReference type="EMBL" id="CAJFDH010000004">
    <property type="protein sequence ID" value="CAD5219302.1"/>
    <property type="molecule type" value="Genomic_DNA"/>
</dbReference>
<keyword evidence="1" id="KW-0175">Coiled coil</keyword>
<name>A0A811KV22_9BILA</name>
<evidence type="ECO:0000313" key="2">
    <source>
        <dbReference type="EMBL" id="CAD5219302.1"/>
    </source>
</evidence>
<keyword evidence="3" id="KW-1185">Reference proteome</keyword>
<evidence type="ECO:0000313" key="3">
    <source>
        <dbReference type="Proteomes" id="UP000614601"/>
    </source>
</evidence>
<accession>A0A811KV22</accession>
<gene>
    <name evidence="2" type="ORF">BOKJ2_LOCUS8376</name>
</gene>
<dbReference type="AlphaFoldDB" id="A0A811KV22"/>
<dbReference type="EMBL" id="CAJFCW020000004">
    <property type="protein sequence ID" value="CAG9112431.1"/>
    <property type="molecule type" value="Genomic_DNA"/>
</dbReference>